<accession>A0A0A8YKQ4</accession>
<dbReference type="EMBL" id="GBRH01271039">
    <property type="protein sequence ID" value="JAD26856.1"/>
    <property type="molecule type" value="Transcribed_RNA"/>
</dbReference>
<protein>
    <submittedName>
        <fullName evidence="1">Uncharacterized protein</fullName>
    </submittedName>
</protein>
<name>A0A0A8YKQ4_ARUDO</name>
<dbReference type="AlphaFoldDB" id="A0A0A8YKQ4"/>
<reference evidence="1" key="1">
    <citation type="submission" date="2014-09" db="EMBL/GenBank/DDBJ databases">
        <authorList>
            <person name="Magalhaes I.L.F."/>
            <person name="Oliveira U."/>
            <person name="Santos F.R."/>
            <person name="Vidigal T.H.D.A."/>
            <person name="Brescovit A.D."/>
            <person name="Santos A.J."/>
        </authorList>
    </citation>
    <scope>NUCLEOTIDE SEQUENCE</scope>
    <source>
        <tissue evidence="1">Shoot tissue taken approximately 20 cm above the soil surface</tissue>
    </source>
</reference>
<reference evidence="1" key="2">
    <citation type="journal article" date="2015" name="Data Brief">
        <title>Shoot transcriptome of the giant reed, Arundo donax.</title>
        <authorList>
            <person name="Barrero R.A."/>
            <person name="Guerrero F.D."/>
            <person name="Moolhuijzen P."/>
            <person name="Goolsby J.A."/>
            <person name="Tidwell J."/>
            <person name="Bellgard S.E."/>
            <person name="Bellgard M.I."/>
        </authorList>
    </citation>
    <scope>NUCLEOTIDE SEQUENCE</scope>
    <source>
        <tissue evidence="1">Shoot tissue taken approximately 20 cm above the soil surface</tissue>
    </source>
</reference>
<evidence type="ECO:0000313" key="1">
    <source>
        <dbReference type="EMBL" id="JAD26856.1"/>
    </source>
</evidence>
<organism evidence="1">
    <name type="scientific">Arundo donax</name>
    <name type="common">Giant reed</name>
    <name type="synonym">Donax arundinaceus</name>
    <dbReference type="NCBI Taxonomy" id="35708"/>
    <lineage>
        <taxon>Eukaryota</taxon>
        <taxon>Viridiplantae</taxon>
        <taxon>Streptophyta</taxon>
        <taxon>Embryophyta</taxon>
        <taxon>Tracheophyta</taxon>
        <taxon>Spermatophyta</taxon>
        <taxon>Magnoliopsida</taxon>
        <taxon>Liliopsida</taxon>
        <taxon>Poales</taxon>
        <taxon>Poaceae</taxon>
        <taxon>PACMAD clade</taxon>
        <taxon>Arundinoideae</taxon>
        <taxon>Arundineae</taxon>
        <taxon>Arundo</taxon>
    </lineage>
</organism>
<proteinExistence type="predicted"/>
<sequence length="24" mass="3034">MVKLNCRVPNKFFRYSLLHNRQIR</sequence>